<sequence>MATQTQAETFNEDLRQTRVVAAPTPDRSENSDVRLSEVSSATNHARSVTTGPGPAPRGVPC</sequence>
<evidence type="ECO:0000313" key="2">
    <source>
        <dbReference type="EMBL" id="GIE38280.1"/>
    </source>
</evidence>
<reference evidence="2 3" key="1">
    <citation type="submission" date="2021-01" db="EMBL/GenBank/DDBJ databases">
        <title>Whole genome shotgun sequence of Actinoplanes lobatus NBRC 12513.</title>
        <authorList>
            <person name="Komaki H."/>
            <person name="Tamura T."/>
        </authorList>
    </citation>
    <scope>NUCLEOTIDE SEQUENCE [LARGE SCALE GENOMIC DNA]</scope>
    <source>
        <strain evidence="2 3">NBRC 12513</strain>
    </source>
</reference>
<feature type="region of interest" description="Disordered" evidence="1">
    <location>
        <begin position="1"/>
        <end position="61"/>
    </location>
</feature>
<evidence type="ECO:0000313" key="3">
    <source>
        <dbReference type="Proteomes" id="UP000631312"/>
    </source>
</evidence>
<feature type="compositionally biased region" description="Basic and acidic residues" evidence="1">
    <location>
        <begin position="26"/>
        <end position="35"/>
    </location>
</feature>
<protein>
    <submittedName>
        <fullName evidence="2">Uncharacterized protein</fullName>
    </submittedName>
</protein>
<keyword evidence="3" id="KW-1185">Reference proteome</keyword>
<accession>A0ABQ4ABR8</accession>
<organism evidence="2 3">
    <name type="scientific">Actinoplanes lobatus</name>
    <dbReference type="NCBI Taxonomy" id="113568"/>
    <lineage>
        <taxon>Bacteria</taxon>
        <taxon>Bacillati</taxon>
        <taxon>Actinomycetota</taxon>
        <taxon>Actinomycetes</taxon>
        <taxon>Micromonosporales</taxon>
        <taxon>Micromonosporaceae</taxon>
        <taxon>Actinoplanes</taxon>
    </lineage>
</organism>
<proteinExistence type="predicted"/>
<dbReference type="EMBL" id="BOMP01000018">
    <property type="protein sequence ID" value="GIE38280.1"/>
    <property type="molecule type" value="Genomic_DNA"/>
</dbReference>
<name>A0ABQ4ABR8_9ACTN</name>
<dbReference type="Proteomes" id="UP000631312">
    <property type="component" value="Unassembled WGS sequence"/>
</dbReference>
<gene>
    <name evidence="2" type="ORF">Alo02nite_11780</name>
</gene>
<comment type="caution">
    <text evidence="2">The sequence shown here is derived from an EMBL/GenBank/DDBJ whole genome shotgun (WGS) entry which is preliminary data.</text>
</comment>
<evidence type="ECO:0000256" key="1">
    <source>
        <dbReference type="SAM" id="MobiDB-lite"/>
    </source>
</evidence>
<feature type="compositionally biased region" description="Polar residues" evidence="1">
    <location>
        <begin position="37"/>
        <end position="50"/>
    </location>
</feature>